<dbReference type="GO" id="GO:0003960">
    <property type="term" value="F:quinone reductase (NADPH) activity"/>
    <property type="evidence" value="ECO:0007669"/>
    <property type="project" value="UniProtKB-EC"/>
</dbReference>
<dbReference type="SMART" id="SM00829">
    <property type="entry name" value="PKS_ER"/>
    <property type="match status" value="1"/>
</dbReference>
<feature type="binding site" evidence="4">
    <location>
        <position position="48"/>
    </location>
    <ligand>
        <name>NADPH</name>
        <dbReference type="ChEBI" id="CHEBI:57783"/>
    </ligand>
</feature>
<dbReference type="Gene3D" id="3.90.180.10">
    <property type="entry name" value="Medium-chain alcohol dehydrogenases, catalytic domain"/>
    <property type="match status" value="1"/>
</dbReference>
<dbReference type="GeneID" id="1208921"/>
<reference evidence="2 3" key="2">
    <citation type="journal article" date="2009" name="Infect. Immun.">
        <title>Comparative genomics reveal extensive transposon-mediated genomic plasticity and diversity among potential effector proteins within the genus Coxiella.</title>
        <authorList>
            <person name="Beare P.A."/>
            <person name="Unsworth N."/>
            <person name="Andoh M."/>
            <person name="Voth D.E."/>
            <person name="Omsland A."/>
            <person name="Gilk S.D."/>
            <person name="Williams K.P."/>
            <person name="Sobral B.W."/>
            <person name="Kupko J.J.III."/>
            <person name="Porcella S.F."/>
            <person name="Samuel J.E."/>
            <person name="Heinzen R.A."/>
        </authorList>
    </citation>
    <scope>NUCLEOTIDE SEQUENCE [LARGE SCALE GENOMIC DNA]</scope>
    <source>
        <strain evidence="3">RSA 493 / Nine Mile phase I</strain>
    </source>
</reference>
<dbReference type="GO" id="GO:0008270">
    <property type="term" value="F:zinc ion binding"/>
    <property type="evidence" value="ECO:0007669"/>
    <property type="project" value="InterPro"/>
</dbReference>
<dbReference type="InterPro" id="IPR011032">
    <property type="entry name" value="GroES-like_sf"/>
</dbReference>
<reference evidence="2 3" key="1">
    <citation type="journal article" date="2003" name="Proc. Natl. Acad. Sci. U.S.A.">
        <title>Complete genome sequence of the Q-fever pathogen, Coxiella burnetii.</title>
        <authorList>
            <person name="Seshadri R."/>
            <person name="Paulsen I.T."/>
            <person name="Eisen J.A."/>
            <person name="Read T.D."/>
            <person name="Nelson K.E."/>
            <person name="Nelson W.C."/>
            <person name="Ward N.L."/>
            <person name="Tettelin H."/>
            <person name="Davidsen T.M."/>
            <person name="Beanan M.J."/>
            <person name="Deboy R.T."/>
            <person name="Daugherty S.C."/>
            <person name="Brinkac L.M."/>
            <person name="Madupu R."/>
            <person name="Dodson R.J."/>
            <person name="Khouri H.M."/>
            <person name="Lee K.H."/>
            <person name="Carty H.A."/>
            <person name="Scanlan D."/>
            <person name="Heinzen R.A."/>
            <person name="Thompson H.A."/>
            <person name="Samuel J.E."/>
            <person name="Fraser C.M."/>
            <person name="Heidelberg J.F."/>
        </authorList>
    </citation>
    <scope>NUCLEOTIDE SEQUENCE [LARGE SCALE GENOMIC DNA]</scope>
    <source>
        <strain evidence="3">RSA 493 / Nine Mile phase I</strain>
    </source>
</reference>
<dbReference type="Proteomes" id="UP000002671">
    <property type="component" value="Chromosome"/>
</dbReference>
<dbReference type="SUPFAM" id="SSF51735">
    <property type="entry name" value="NAD(P)-binding Rossmann-fold domains"/>
    <property type="match status" value="1"/>
</dbReference>
<protein>
    <submittedName>
        <fullName evidence="2">Quinone oxidoreductase</fullName>
        <ecNumber evidence="2">1.6.5.5</ecNumber>
    </submittedName>
</protein>
<dbReference type="Gene3D" id="3.40.50.720">
    <property type="entry name" value="NAD(P)-binding Rossmann-like Domain"/>
    <property type="match status" value="1"/>
</dbReference>
<feature type="binding site" evidence="4">
    <location>
        <position position="241"/>
    </location>
    <ligand>
        <name>NADPH</name>
        <dbReference type="ChEBI" id="CHEBI:57783"/>
    </ligand>
</feature>
<evidence type="ECO:0000313" key="3">
    <source>
        <dbReference type="Proteomes" id="UP000002671"/>
    </source>
</evidence>
<dbReference type="SMR" id="Q83CT0"/>
<dbReference type="EMBL" id="AE016828">
    <property type="protein sequence ID" value="AAO90543.2"/>
    <property type="molecule type" value="Genomic_DNA"/>
</dbReference>
<gene>
    <name evidence="2" type="ordered locus">CBU_1023</name>
</gene>
<dbReference type="DNASU" id="1208921"/>
<dbReference type="SUPFAM" id="SSF50129">
    <property type="entry name" value="GroES-like"/>
    <property type="match status" value="1"/>
</dbReference>
<dbReference type="EnsemblBacteria" id="AAO90543">
    <property type="protein sequence ID" value="AAO90543"/>
    <property type="gene ID" value="CBU_1023"/>
</dbReference>
<dbReference type="PROSITE" id="PS01162">
    <property type="entry name" value="QOR_ZETA_CRYSTAL"/>
    <property type="match status" value="1"/>
</dbReference>
<dbReference type="eggNOG" id="COG0604">
    <property type="taxonomic scope" value="Bacteria"/>
</dbReference>
<dbReference type="InterPro" id="IPR052733">
    <property type="entry name" value="Chloroplast_QOR"/>
</dbReference>
<feature type="binding site" evidence="4">
    <location>
        <position position="309"/>
    </location>
    <ligand>
        <name>NADPH</name>
        <dbReference type="ChEBI" id="CHEBI:57783"/>
    </ligand>
</feature>
<keyword evidence="4" id="KW-0547">Nucleotide-binding</keyword>
<dbReference type="GO" id="GO:0000166">
    <property type="term" value="F:nucleotide binding"/>
    <property type="evidence" value="ECO:0007669"/>
    <property type="project" value="UniProtKB-KW"/>
</dbReference>
<keyword evidence="3" id="KW-1185">Reference proteome</keyword>
<dbReference type="PATRIC" id="fig|227377.7.peg.1015"/>
<sequence>MKEMKAIQFDQFGPPKVLKLVDTPTPEYRKNQMLIKVHAASLNPIDYKTRNGSGFVAKKLKNNLPSGLGYDFSGEVIELGSDVNNVNIGDKVMGIAGFPDHPCCYAEYVCASPDTIIQKLEKLSFLQAASLPTAGLTALQALNQAEVKQGDVVLIHAGAGGVGHLAIQLAKQKGTTVITTASKRNHAFLKALGAEQCINYHEEDFLLAISTPVDAVIDLVGGDVGIQSIDCLKETGCIVSVPTITAGRVIEVAKQKHRRAFGLLKQFNIEELHYLGKLVSEDKLRIEISRIFQLSEAVTAHELLETGHVRGKLVFKVR</sequence>
<dbReference type="EC" id="1.6.5.5" evidence="2"/>
<feature type="binding site" evidence="4">
    <location>
        <position position="265"/>
    </location>
    <ligand>
        <name>NADPH</name>
        <dbReference type="ChEBI" id="CHEBI:57783"/>
    </ligand>
</feature>
<dbReference type="Pfam" id="PF13602">
    <property type="entry name" value="ADH_zinc_N_2"/>
    <property type="match status" value="1"/>
</dbReference>
<dbReference type="PDB" id="3TQH">
    <property type="method" value="X-ray"/>
    <property type="resolution" value="2.44 A"/>
    <property type="chains" value="A=1-318"/>
</dbReference>
<feature type="binding site" evidence="4">
    <location>
        <position position="182"/>
    </location>
    <ligand>
        <name>NADPH</name>
        <dbReference type="ChEBI" id="CHEBI:57783"/>
    </ligand>
</feature>
<dbReference type="EvolutionaryTrace" id="Q83CT0"/>
<keyword evidence="4" id="KW-0002">3D-structure</keyword>
<accession>Q83CT0</accession>
<dbReference type="PANTHER" id="PTHR44013:SF1">
    <property type="entry name" value="ZINC-TYPE ALCOHOL DEHYDROGENASE-LIKE PROTEIN C16A3.02C"/>
    <property type="match status" value="1"/>
</dbReference>
<dbReference type="InterPro" id="IPR036291">
    <property type="entry name" value="NAD(P)-bd_dom_sf"/>
</dbReference>
<dbReference type="RefSeq" id="WP_010957959.1">
    <property type="nucleotide sequence ID" value="NC_002971.4"/>
</dbReference>
<feature type="binding site" evidence="4">
    <location>
        <position position="162"/>
    </location>
    <ligand>
        <name>NADPH</name>
        <dbReference type="ChEBI" id="CHEBI:57783"/>
    </ligand>
</feature>
<dbReference type="RefSeq" id="NP_820029.2">
    <property type="nucleotide sequence ID" value="NC_002971.4"/>
</dbReference>
<feature type="binding site" evidence="4">
    <location>
        <position position="263"/>
    </location>
    <ligand>
        <name>NADPH</name>
        <dbReference type="ChEBI" id="CHEBI:57783"/>
    </ligand>
</feature>
<feature type="domain" description="Enoyl reductase (ER)" evidence="1">
    <location>
        <begin position="13"/>
        <end position="315"/>
    </location>
</feature>
<dbReference type="Pfam" id="PF08240">
    <property type="entry name" value="ADH_N"/>
    <property type="match status" value="1"/>
</dbReference>
<reference evidence="4" key="3">
    <citation type="journal article" date="2015" name="Proteins">
        <title>Structural genomics for drug design against the pathogen Coxiella burnetii.</title>
        <authorList>
            <person name="Franklin M.C."/>
            <person name="Cheung J."/>
            <person name="Rudolph M.J."/>
            <person name="Burshteyn F."/>
            <person name="Cassidy M."/>
            <person name="Gary E."/>
            <person name="Hillerich B."/>
            <person name="Yao Z.K."/>
            <person name="Carlier P.R."/>
            <person name="Totrov M."/>
            <person name="Love J.D."/>
        </authorList>
    </citation>
    <scope>X-RAY CRYSTALLOGRAPHY (2.44 ANGSTROMS) IN COMPLEX WITH NADPH</scope>
</reference>
<dbReference type="InterPro" id="IPR002364">
    <property type="entry name" value="Quin_OxRdtase/zeta-crystal_CS"/>
</dbReference>
<dbReference type="KEGG" id="cbu:CBU_1023"/>
<dbReference type="AlphaFoldDB" id="Q83CT0"/>
<dbReference type="PDBsum" id="3TQH"/>
<dbReference type="HOGENOM" id="CLU_026673_3_3_6"/>
<dbReference type="CDD" id="cd05289">
    <property type="entry name" value="MDR_like_2"/>
    <property type="match status" value="1"/>
</dbReference>
<dbReference type="STRING" id="227377.CBU_1023"/>
<evidence type="ECO:0007829" key="4">
    <source>
        <dbReference type="PDB" id="3TQH"/>
    </source>
</evidence>
<organism evidence="2 3">
    <name type="scientific">Coxiella burnetii (strain RSA 493 / Nine Mile phase I)</name>
    <dbReference type="NCBI Taxonomy" id="227377"/>
    <lineage>
        <taxon>Bacteria</taxon>
        <taxon>Pseudomonadati</taxon>
        <taxon>Pseudomonadota</taxon>
        <taxon>Gammaproteobacteria</taxon>
        <taxon>Legionellales</taxon>
        <taxon>Coxiellaceae</taxon>
        <taxon>Coxiella</taxon>
    </lineage>
</organism>
<dbReference type="InterPro" id="IPR020843">
    <property type="entry name" value="ER"/>
</dbReference>
<proteinExistence type="evidence at protein level"/>
<dbReference type="OrthoDB" id="9785812at2"/>
<evidence type="ECO:0000259" key="1">
    <source>
        <dbReference type="SMART" id="SM00829"/>
    </source>
</evidence>
<dbReference type="PANTHER" id="PTHR44013">
    <property type="entry name" value="ZINC-TYPE ALCOHOL DEHYDROGENASE-LIKE PROTEIN C16A3.02C"/>
    <property type="match status" value="1"/>
</dbReference>
<feature type="binding site" evidence="4">
    <location>
        <position position="200"/>
    </location>
    <ligand>
        <name>NADPH</name>
        <dbReference type="ChEBI" id="CHEBI:57783"/>
    </ligand>
</feature>
<keyword evidence="2" id="KW-0560">Oxidoreductase</keyword>
<feature type="binding site" evidence="4">
    <location>
        <position position="161"/>
    </location>
    <ligand>
        <name>NADPH</name>
        <dbReference type="ChEBI" id="CHEBI:57783"/>
    </ligand>
</feature>
<dbReference type="InterPro" id="IPR013154">
    <property type="entry name" value="ADH-like_N"/>
</dbReference>
<name>Q83CT0_COXBU</name>
<evidence type="ECO:0000313" key="2">
    <source>
        <dbReference type="EMBL" id="AAO90543.2"/>
    </source>
</evidence>